<feature type="transmembrane region" description="Helical" evidence="1">
    <location>
        <begin position="185"/>
        <end position="206"/>
    </location>
</feature>
<reference evidence="2 3" key="1">
    <citation type="submission" date="2023-07" db="EMBL/GenBank/DDBJ databases">
        <title>Genomic Encyclopedia of Type Strains, Phase IV (KMG-IV): sequencing the most valuable type-strain genomes for metagenomic binning, comparative biology and taxonomic classification.</title>
        <authorList>
            <person name="Goeker M."/>
        </authorList>
    </citation>
    <scope>NUCLEOTIDE SEQUENCE [LARGE SCALE GENOMIC DNA]</scope>
    <source>
        <strain evidence="2 3">DSM 17273</strain>
    </source>
</reference>
<dbReference type="RefSeq" id="WP_309739654.1">
    <property type="nucleotide sequence ID" value="NZ_JAVDQI010000003.1"/>
</dbReference>
<keyword evidence="1" id="KW-0472">Membrane</keyword>
<feature type="transmembrane region" description="Helical" evidence="1">
    <location>
        <begin position="76"/>
        <end position="99"/>
    </location>
</feature>
<evidence type="ECO:0000313" key="2">
    <source>
        <dbReference type="EMBL" id="MDR6222615.1"/>
    </source>
</evidence>
<keyword evidence="1" id="KW-0812">Transmembrane</keyword>
<protein>
    <submittedName>
        <fullName evidence="2">Glucan phosphoethanolaminetransferase (Alkaline phosphatase superfamily)</fullName>
    </submittedName>
</protein>
<keyword evidence="3" id="KW-1185">Reference proteome</keyword>
<dbReference type="AlphaFoldDB" id="A0AA90TYT9"/>
<feature type="transmembrane region" description="Helical" evidence="1">
    <location>
        <begin position="150"/>
        <end position="173"/>
    </location>
</feature>
<evidence type="ECO:0000256" key="1">
    <source>
        <dbReference type="SAM" id="Phobius"/>
    </source>
</evidence>
<proteinExistence type="predicted"/>
<feature type="transmembrane region" description="Helical" evidence="1">
    <location>
        <begin position="6"/>
        <end position="27"/>
    </location>
</feature>
<feature type="transmembrane region" description="Helical" evidence="1">
    <location>
        <begin position="111"/>
        <end position="130"/>
    </location>
</feature>
<keyword evidence="1" id="KW-1133">Transmembrane helix</keyword>
<dbReference type="Proteomes" id="UP001185015">
    <property type="component" value="Unassembled WGS sequence"/>
</dbReference>
<accession>A0AA90TYT9</accession>
<name>A0AA90TYT9_9EURY</name>
<feature type="transmembrane region" description="Helical" evidence="1">
    <location>
        <begin position="39"/>
        <end position="56"/>
    </location>
</feature>
<gene>
    <name evidence="2" type="ORF">J2750_001064</name>
</gene>
<feature type="transmembrane region" description="Helical" evidence="1">
    <location>
        <begin position="212"/>
        <end position="234"/>
    </location>
</feature>
<organism evidence="2 3">
    <name type="scientific">Methanococcoides alaskense</name>
    <dbReference type="NCBI Taxonomy" id="325778"/>
    <lineage>
        <taxon>Archaea</taxon>
        <taxon>Methanobacteriati</taxon>
        <taxon>Methanobacteriota</taxon>
        <taxon>Stenosarchaea group</taxon>
        <taxon>Methanomicrobia</taxon>
        <taxon>Methanosarcinales</taxon>
        <taxon>Methanosarcinaceae</taxon>
        <taxon>Methanococcoides</taxon>
    </lineage>
</organism>
<evidence type="ECO:0000313" key="3">
    <source>
        <dbReference type="Proteomes" id="UP001185015"/>
    </source>
</evidence>
<sequence>MSTGLLLNITICFAIAVISLTFAWVLAKNKNLEKQNSKPTLYALITFWLLVAFTYYPTAFRMIAAYMNNTQVDILMYYIAAMPFAFVSVPMAYIIIYVITGNNQVSSYVSVIFAMFGISYLTFLLTNGVIEPVVTSWSSIISINSNIAINIYLLGLFIIPTAMILGIMLLILLRKISKRMRYHTVLLLVSISLVIDFMLTDMITTFDRMQLVARTFVLIGTVLAYLSYFPPLTLQEKLGIRQHKYEPFDEDEFMDSEDSDYV</sequence>
<dbReference type="EMBL" id="JAVDQI010000003">
    <property type="protein sequence ID" value="MDR6222615.1"/>
    <property type="molecule type" value="Genomic_DNA"/>
</dbReference>
<comment type="caution">
    <text evidence="2">The sequence shown here is derived from an EMBL/GenBank/DDBJ whole genome shotgun (WGS) entry which is preliminary data.</text>
</comment>